<feature type="coiled-coil region" evidence="4">
    <location>
        <begin position="740"/>
        <end position="767"/>
    </location>
</feature>
<evidence type="ECO:0000256" key="4">
    <source>
        <dbReference type="SAM" id="Coils"/>
    </source>
</evidence>
<keyword evidence="2" id="KW-0234">DNA repair</keyword>
<evidence type="ECO:0000313" key="5">
    <source>
        <dbReference type="EMBL" id="AOZ73313.1"/>
    </source>
</evidence>
<dbReference type="AlphaFoldDB" id="A0A1D9MMC0"/>
<dbReference type="KEGG" id="avu:BK816_08510"/>
<dbReference type="GO" id="GO:0000731">
    <property type="term" value="P:DNA synthesis involved in DNA repair"/>
    <property type="evidence" value="ECO:0007669"/>
    <property type="project" value="TreeGrafter"/>
</dbReference>
<dbReference type="PANTHER" id="PTHR32182:SF0">
    <property type="entry name" value="DNA REPLICATION AND REPAIR PROTEIN RECF"/>
    <property type="match status" value="1"/>
</dbReference>
<evidence type="ECO:0000313" key="6">
    <source>
        <dbReference type="Proteomes" id="UP000176288"/>
    </source>
</evidence>
<dbReference type="SUPFAM" id="SSF52540">
    <property type="entry name" value="P-loop containing nucleoside triphosphate hydrolases"/>
    <property type="match status" value="1"/>
</dbReference>
<dbReference type="Pfam" id="PF13558">
    <property type="entry name" value="SbcC_Walker_B"/>
    <property type="match status" value="1"/>
</dbReference>
<dbReference type="Proteomes" id="UP000176288">
    <property type="component" value="Chromosome"/>
</dbReference>
<evidence type="ECO:0000256" key="1">
    <source>
        <dbReference type="ARBA" id="ARBA00022763"/>
    </source>
</evidence>
<dbReference type="OrthoDB" id="174137at2"/>
<evidence type="ECO:0008006" key="7">
    <source>
        <dbReference type="Google" id="ProtNLM"/>
    </source>
</evidence>
<gene>
    <name evidence="5" type="ORF">BK816_08510</name>
</gene>
<keyword evidence="1" id="KW-0227">DNA damage</keyword>
<feature type="coiled-coil region" evidence="4">
    <location>
        <begin position="345"/>
        <end position="401"/>
    </location>
</feature>
<keyword evidence="3" id="KW-0742">SOS response</keyword>
<dbReference type="InterPro" id="IPR027417">
    <property type="entry name" value="P-loop_NTPase"/>
</dbReference>
<reference evidence="5 6" key="1">
    <citation type="submission" date="2016-10" db="EMBL/GenBank/DDBJ databases">
        <title>Actinomyces aegypiusis sp. nov., isolated from the Aegypius monachus in Qinghai Tibet Plateau China.</title>
        <authorList>
            <person name="Wang Y."/>
        </authorList>
    </citation>
    <scope>NUCLEOTIDE SEQUENCE [LARGE SCALE GENOMIC DNA]</scope>
    <source>
        <strain evidence="5 6">VUL4_3</strain>
    </source>
</reference>
<dbReference type="PANTHER" id="PTHR32182">
    <property type="entry name" value="DNA REPLICATION AND REPAIR PROTEIN RECF"/>
    <property type="match status" value="1"/>
</dbReference>
<dbReference type="STRING" id="1912795.BK816_08510"/>
<dbReference type="GO" id="GO:0006302">
    <property type="term" value="P:double-strand break repair"/>
    <property type="evidence" value="ECO:0007669"/>
    <property type="project" value="TreeGrafter"/>
</dbReference>
<accession>A0A1D9MMC0</accession>
<feature type="coiled-coil region" evidence="4">
    <location>
        <begin position="664"/>
        <end position="705"/>
    </location>
</feature>
<proteinExistence type="predicted"/>
<dbReference type="GO" id="GO:0009432">
    <property type="term" value="P:SOS response"/>
    <property type="evidence" value="ECO:0007669"/>
    <property type="project" value="UniProtKB-KW"/>
</dbReference>
<keyword evidence="4" id="KW-0175">Coiled coil</keyword>
<name>A0A1D9MMC0_9ACTO</name>
<dbReference type="Gene3D" id="3.40.50.300">
    <property type="entry name" value="P-loop containing nucleotide triphosphate hydrolases"/>
    <property type="match status" value="1"/>
</dbReference>
<keyword evidence="6" id="KW-1185">Reference proteome</keyword>
<evidence type="ECO:0000256" key="2">
    <source>
        <dbReference type="ARBA" id="ARBA00023204"/>
    </source>
</evidence>
<protein>
    <recommendedName>
        <fullName evidence="7">ATP-binding protein</fullName>
    </recommendedName>
</protein>
<sequence length="1152" mass="129662">MTDYSNLIPNVPLDSMPYAPSDQSPVVSPVLSEIAVSQFRLSKIQVYNWGTFSGQHTVFVPSGGLLLTGKSGSGKSSLLDAISTVLMPQNQVKFNAAAQDGGQGDRSRSLYSYLRGAFRHGQDEDSREVHTKFLREGAVRAGILLNFVKQSNGSEVCLVCLFHLKSSATSNAEVSTAYFLAESDLDLIDLMPFMEKSLDSRGIVKHFPILTKHNSHSAFSAAFRRKLQIPSEVGQRLLHKTQAAKSLNSLDGLLRDFMLDEPKTFQQADQAVENFQELKEAHLTVVEARKQEEVLTPLLALDQRLRDTEKKIESIEQLTHFLEPYVQKRKVELWLKDLKVARAEILSAKSQAESLSVQLADAQAELDDLLAQQDGSELALRENLKQDLEHAQDKLEQAQAFWDDHQNVLGLLDASTPSNEAEYELLSELLEIQKTLAAKSLATTEQTFYQAWNTRSEIEKKLRTVKDEISQVEASGSGMPADLSRARELICRACNISTSALFFAGELFELKESEAQWRLATESVCGSFAKTLLVPNAYYQQVANAVDKTNLATRLSYVRMLPNHPYWDDDQVPQERRLASKLLVREKVGGTLLPVETNEWLRLELNQRFRHLCAQSVEELVQAKMAVTKRGQIKTSQTRHLKDDRRFLLDRRNWVVGADPVTRLESLSREKRQLQSELEQAQATLGRAETEKNLASRNLRALEGANFSKPWKQVNVFGFTHEIENLNARLQAFDLQHPQQASLQGKIEQAKALVQQLDKSCRQKEIEIGIKKEDAKKIETELANHSDLTQIPSEIEQVLNRYFKLEKRLLKTDDLERSARKTADVLRKEKDASQREQSNASGDAARIMTRFKLTWPNLASDVREEIEFLPEFLQILARLQSDSLPKFEQRFRDLLHEQAGQNISRLANDIRRNLSQVRLRIDPVNQALARVDFSPGRHLWIDVEDRGLPAVKEFLADLTQISENSLSTTRAKSSPSEDEARFALLNRVMSRLSSSEAADKSWRRQVLDTRTHVTFSARELDASNQAVDFYKDASGLSGGQKQKLVVFALAAALRYQLSALEHDSGTFSSYALVVLDEAFDKTDSEFTRAGLTVFRDFGFQLLLATPLTKLQTLEDFVGGVNLVSISEDGASSLASITFKELDQITEGIVDDA</sequence>
<organism evidence="5 6">
    <name type="scientific">Boudabousia tangfeifanii</name>
    <dbReference type="NCBI Taxonomy" id="1912795"/>
    <lineage>
        <taxon>Bacteria</taxon>
        <taxon>Bacillati</taxon>
        <taxon>Actinomycetota</taxon>
        <taxon>Actinomycetes</taxon>
        <taxon>Actinomycetales</taxon>
        <taxon>Actinomycetaceae</taxon>
        <taxon>Boudabousia</taxon>
    </lineage>
</organism>
<dbReference type="RefSeq" id="WP_071164776.1">
    <property type="nucleotide sequence ID" value="NZ_CP017812.1"/>
</dbReference>
<evidence type="ECO:0000256" key="3">
    <source>
        <dbReference type="ARBA" id="ARBA00023236"/>
    </source>
</evidence>
<dbReference type="EMBL" id="CP017812">
    <property type="protein sequence ID" value="AOZ73313.1"/>
    <property type="molecule type" value="Genomic_DNA"/>
</dbReference>
<dbReference type="Pfam" id="PF13555">
    <property type="entry name" value="AAA_29"/>
    <property type="match status" value="1"/>
</dbReference>